<evidence type="ECO:0000256" key="2">
    <source>
        <dbReference type="ARBA" id="ARBA00005982"/>
    </source>
</evidence>
<evidence type="ECO:0000256" key="4">
    <source>
        <dbReference type="ARBA" id="ARBA00022989"/>
    </source>
</evidence>
<feature type="transmembrane region" description="Helical" evidence="8">
    <location>
        <begin position="608"/>
        <end position="627"/>
    </location>
</feature>
<proteinExistence type="inferred from homology"/>
<keyword evidence="10" id="KW-1185">Reference proteome</keyword>
<comment type="similarity">
    <text evidence="2">Belongs to the major facilitator superfamily. Proton-dependent oligopeptide transporter (POT/PTR) (TC 2.A.17) family.</text>
</comment>
<feature type="transmembrane region" description="Helical" evidence="8">
    <location>
        <begin position="131"/>
        <end position="150"/>
    </location>
</feature>
<keyword evidence="3 8" id="KW-0812">Transmembrane</keyword>
<feature type="region of interest" description="Disordered" evidence="7">
    <location>
        <begin position="641"/>
        <end position="673"/>
    </location>
</feature>
<feature type="transmembrane region" description="Helical" evidence="8">
    <location>
        <begin position="516"/>
        <end position="537"/>
    </location>
</feature>
<evidence type="ECO:0000256" key="8">
    <source>
        <dbReference type="SAM" id="Phobius"/>
    </source>
</evidence>
<evidence type="ECO:0000313" key="10">
    <source>
        <dbReference type="Proteomes" id="UP000306102"/>
    </source>
</evidence>
<accession>A0A4S4DZ64</accession>
<evidence type="ECO:0000256" key="3">
    <source>
        <dbReference type="ARBA" id="ARBA00022692"/>
    </source>
</evidence>
<name>A0A4S4DZ64_CAMSN</name>
<feature type="compositionally biased region" description="Polar residues" evidence="7">
    <location>
        <begin position="335"/>
        <end position="346"/>
    </location>
</feature>
<dbReference type="InterPro" id="IPR000109">
    <property type="entry name" value="POT_fam"/>
</dbReference>
<keyword evidence="4 8" id="KW-1133">Transmembrane helix</keyword>
<feature type="compositionally biased region" description="Basic and acidic residues" evidence="7">
    <location>
        <begin position="649"/>
        <end position="662"/>
    </location>
</feature>
<dbReference type="Proteomes" id="UP000306102">
    <property type="component" value="Unassembled WGS sequence"/>
</dbReference>
<keyword evidence="5 8" id="KW-0472">Membrane</keyword>
<organism evidence="9 10">
    <name type="scientific">Camellia sinensis var. sinensis</name>
    <name type="common">China tea</name>
    <dbReference type="NCBI Taxonomy" id="542762"/>
    <lineage>
        <taxon>Eukaryota</taxon>
        <taxon>Viridiplantae</taxon>
        <taxon>Streptophyta</taxon>
        <taxon>Embryophyta</taxon>
        <taxon>Tracheophyta</taxon>
        <taxon>Spermatophyta</taxon>
        <taxon>Magnoliopsida</taxon>
        <taxon>eudicotyledons</taxon>
        <taxon>Gunneridae</taxon>
        <taxon>Pentapetalae</taxon>
        <taxon>asterids</taxon>
        <taxon>Ericales</taxon>
        <taxon>Theaceae</taxon>
        <taxon>Camellia</taxon>
    </lineage>
</organism>
<feature type="transmembrane region" description="Helical" evidence="8">
    <location>
        <begin position="240"/>
        <end position="263"/>
    </location>
</feature>
<feature type="region of interest" description="Disordered" evidence="7">
    <location>
        <begin position="325"/>
        <end position="353"/>
    </location>
</feature>
<dbReference type="GO" id="GO:0022857">
    <property type="term" value="F:transmembrane transporter activity"/>
    <property type="evidence" value="ECO:0007669"/>
    <property type="project" value="InterPro"/>
</dbReference>
<sequence>MVGFSQRWAEEVGLQMTIQGVDFSGDGWVSFGSDLLLDLDDGGGWVFWWWWRWRKWIDRVKGDDNCCGGGLIYGNSMATYLLANLVTFLTHIWKLKLKHAVAIINIKDGAAGIMGLVEAALIDAYLGHAGMLLITSVLYSIGLGLLVISVPDRFFSNGVKSCPAREKLCSSKLTASPFYWGLALIVLAKAGQGMCLKALTLGKIKFKRDPLETKEYKFGFWKFEFPRRKIRDERKCQKNIIQITCNIVGAAGGITMIFVLSIFTPDWSHRFLISAYVMAIGIAIFFSGYAFLSPPQLRASALTNMLRVLLAAFVKRHLDSTKQGTEFNYRDEDQTPQGQGHNQETPQGPKKRTTLDRLNNAAINVPCNFCWFPDGWINCTVDEVEETKLLLRMVPISATFLLYGVIKSNSNTFFIAQGYAMKRSFHFILRKKQHQIQLPIQILRLMAGFATSAVKPLYRIVFEQRIERMNGRYSAGMKVGLGMVAALACCRVAWWVENKRLKALTEHGLSGNPDAIAPISVFWLSPQFVLMGIMDGLALGGMEDFFKYQVPESIRKRYALVLTEAVIGGGKILNIGFIMILDVVVMKLRAEDGSWIADTVNQSCLDHFYAALVVVSIANLLIFAYVARFYTYCDFLKEEDDDEEEDPHEEIKTGKKQDKMEPTPDEETERTIRTKVVQNATQFSEIELIGSNSHHSNHYQR</sequence>
<dbReference type="Pfam" id="PF00854">
    <property type="entry name" value="PTR2"/>
    <property type="match status" value="1"/>
</dbReference>
<evidence type="ECO:0000256" key="5">
    <source>
        <dbReference type="ARBA" id="ARBA00023136"/>
    </source>
</evidence>
<evidence type="ECO:0000313" key="9">
    <source>
        <dbReference type="EMBL" id="THG08384.1"/>
    </source>
</evidence>
<protein>
    <submittedName>
        <fullName evidence="9">Uncharacterized protein</fullName>
    </submittedName>
</protein>
<gene>
    <name evidence="9" type="ORF">TEA_012757</name>
</gene>
<dbReference type="AlphaFoldDB" id="A0A4S4DZ64"/>
<feature type="transmembrane region" description="Helical" evidence="8">
    <location>
        <begin position="178"/>
        <end position="199"/>
    </location>
</feature>
<evidence type="ECO:0000256" key="6">
    <source>
        <dbReference type="ARBA" id="ARBA00044504"/>
    </source>
</evidence>
<feature type="transmembrane region" description="Helical" evidence="8">
    <location>
        <begin position="269"/>
        <end position="292"/>
    </location>
</feature>
<comment type="caution">
    <text evidence="9">The sequence shown here is derived from an EMBL/GenBank/DDBJ whole genome shotgun (WGS) entry which is preliminary data.</text>
</comment>
<evidence type="ECO:0000256" key="7">
    <source>
        <dbReference type="SAM" id="MobiDB-lite"/>
    </source>
</evidence>
<reference evidence="9 10" key="1">
    <citation type="journal article" date="2018" name="Proc. Natl. Acad. Sci. U.S.A.">
        <title>Draft genome sequence of Camellia sinensis var. sinensis provides insights into the evolution of the tea genome and tea quality.</title>
        <authorList>
            <person name="Wei C."/>
            <person name="Yang H."/>
            <person name="Wang S."/>
            <person name="Zhao J."/>
            <person name="Liu C."/>
            <person name="Gao L."/>
            <person name="Xia E."/>
            <person name="Lu Y."/>
            <person name="Tai Y."/>
            <person name="She G."/>
            <person name="Sun J."/>
            <person name="Cao H."/>
            <person name="Tong W."/>
            <person name="Gao Q."/>
            <person name="Li Y."/>
            <person name="Deng W."/>
            <person name="Jiang X."/>
            <person name="Wang W."/>
            <person name="Chen Q."/>
            <person name="Zhang S."/>
            <person name="Li H."/>
            <person name="Wu J."/>
            <person name="Wang P."/>
            <person name="Li P."/>
            <person name="Shi C."/>
            <person name="Zheng F."/>
            <person name="Jian J."/>
            <person name="Huang B."/>
            <person name="Shan D."/>
            <person name="Shi M."/>
            <person name="Fang C."/>
            <person name="Yue Y."/>
            <person name="Li F."/>
            <person name="Li D."/>
            <person name="Wei S."/>
            <person name="Han B."/>
            <person name="Jiang C."/>
            <person name="Yin Y."/>
            <person name="Xia T."/>
            <person name="Zhang Z."/>
            <person name="Bennetzen J.L."/>
            <person name="Zhao S."/>
            <person name="Wan X."/>
        </authorList>
    </citation>
    <scope>NUCLEOTIDE SEQUENCE [LARGE SCALE GENOMIC DNA]</scope>
    <source>
        <strain evidence="10">cv. Shuchazao</strain>
        <tissue evidence="9">Leaf</tissue>
    </source>
</reference>
<dbReference type="PANTHER" id="PTHR11654">
    <property type="entry name" value="OLIGOPEPTIDE TRANSPORTER-RELATED"/>
    <property type="match status" value="1"/>
</dbReference>
<comment type="similarity">
    <text evidence="6">Belongs to the major facilitator superfamily. Phosphate:H(+) symporter (TC 2.A.1.9) family.</text>
</comment>
<evidence type="ECO:0000256" key="1">
    <source>
        <dbReference type="ARBA" id="ARBA00004141"/>
    </source>
</evidence>
<dbReference type="Gene3D" id="1.20.1250.20">
    <property type="entry name" value="MFS general substrate transporter like domains"/>
    <property type="match status" value="1"/>
</dbReference>
<dbReference type="InterPro" id="IPR036259">
    <property type="entry name" value="MFS_trans_sf"/>
</dbReference>
<feature type="transmembrane region" description="Helical" evidence="8">
    <location>
        <begin position="479"/>
        <end position="496"/>
    </location>
</feature>
<dbReference type="EMBL" id="SDRB02009346">
    <property type="protein sequence ID" value="THG08384.1"/>
    <property type="molecule type" value="Genomic_DNA"/>
</dbReference>
<feature type="transmembrane region" description="Helical" evidence="8">
    <location>
        <begin position="558"/>
        <end position="581"/>
    </location>
</feature>
<comment type="subcellular location">
    <subcellularLocation>
        <location evidence="1">Membrane</location>
        <topology evidence="1">Multi-pass membrane protein</topology>
    </subcellularLocation>
</comment>
<dbReference type="GO" id="GO:0016020">
    <property type="term" value="C:membrane"/>
    <property type="evidence" value="ECO:0007669"/>
    <property type="project" value="UniProtKB-SubCell"/>
</dbReference>